<keyword evidence="2" id="KW-0805">Transcription regulation</keyword>
<dbReference type="GO" id="GO:0003677">
    <property type="term" value="F:DNA binding"/>
    <property type="evidence" value="ECO:0007669"/>
    <property type="project" value="UniProtKB-KW"/>
</dbReference>
<keyword evidence="8" id="KW-1185">Reference proteome</keyword>
<keyword evidence="4" id="KW-0010">Activator</keyword>
<dbReference type="RefSeq" id="WP_171220804.1">
    <property type="nucleotide sequence ID" value="NZ_JABEPP010000009.1"/>
</dbReference>
<dbReference type="PANTHER" id="PTHR30293:SF0">
    <property type="entry name" value="NITROGEN ASSIMILATION REGULATORY PROTEIN NAC"/>
    <property type="match status" value="1"/>
</dbReference>
<dbReference type="SUPFAM" id="SSF46785">
    <property type="entry name" value="Winged helix' DNA-binding domain"/>
    <property type="match status" value="1"/>
</dbReference>
<dbReference type="Gene3D" id="3.40.190.290">
    <property type="match status" value="1"/>
</dbReference>
<dbReference type="FunFam" id="1.10.10.10:FF:000001">
    <property type="entry name" value="LysR family transcriptional regulator"/>
    <property type="match status" value="1"/>
</dbReference>
<keyword evidence="5" id="KW-0804">Transcription</keyword>
<name>A0A849IMZ4_9HYPH</name>
<dbReference type="GO" id="GO:2000142">
    <property type="term" value="P:regulation of DNA-templated transcription initiation"/>
    <property type="evidence" value="ECO:0007669"/>
    <property type="project" value="TreeGrafter"/>
</dbReference>
<dbReference type="Proteomes" id="UP000564885">
    <property type="component" value="Unassembled WGS sequence"/>
</dbReference>
<comment type="similarity">
    <text evidence="1">Belongs to the LysR transcriptional regulatory family.</text>
</comment>
<dbReference type="PROSITE" id="PS50931">
    <property type="entry name" value="HTH_LYSR"/>
    <property type="match status" value="1"/>
</dbReference>
<gene>
    <name evidence="7" type="ORF">HJG44_23315</name>
</gene>
<reference evidence="7 8" key="1">
    <citation type="submission" date="2020-04" db="EMBL/GenBank/DDBJ databases">
        <title>Enterovirga sp. isolate from soil.</title>
        <authorList>
            <person name="Chea S."/>
            <person name="Kim D.-U."/>
        </authorList>
    </citation>
    <scope>NUCLEOTIDE SEQUENCE [LARGE SCALE GENOMIC DNA]</scope>
    <source>
        <strain evidence="7 8">DB1703</strain>
    </source>
</reference>
<dbReference type="InterPro" id="IPR000847">
    <property type="entry name" value="LysR_HTH_N"/>
</dbReference>
<dbReference type="Pfam" id="PF03466">
    <property type="entry name" value="LysR_substrate"/>
    <property type="match status" value="1"/>
</dbReference>
<evidence type="ECO:0000256" key="5">
    <source>
        <dbReference type="ARBA" id="ARBA00023163"/>
    </source>
</evidence>
<evidence type="ECO:0000256" key="2">
    <source>
        <dbReference type="ARBA" id="ARBA00023015"/>
    </source>
</evidence>
<dbReference type="InterPro" id="IPR036390">
    <property type="entry name" value="WH_DNA-bd_sf"/>
</dbReference>
<dbReference type="PANTHER" id="PTHR30293">
    <property type="entry name" value="TRANSCRIPTIONAL REGULATORY PROTEIN NAC-RELATED"/>
    <property type="match status" value="1"/>
</dbReference>
<dbReference type="EMBL" id="JABEPP010000009">
    <property type="protein sequence ID" value="NNM75293.1"/>
    <property type="molecule type" value="Genomic_DNA"/>
</dbReference>
<proteinExistence type="inferred from homology"/>
<dbReference type="InterPro" id="IPR005119">
    <property type="entry name" value="LysR_subst-bd"/>
</dbReference>
<evidence type="ECO:0000256" key="4">
    <source>
        <dbReference type="ARBA" id="ARBA00023159"/>
    </source>
</evidence>
<accession>A0A849IMZ4</accession>
<dbReference type="Pfam" id="PF00126">
    <property type="entry name" value="HTH_1"/>
    <property type="match status" value="1"/>
</dbReference>
<evidence type="ECO:0000256" key="3">
    <source>
        <dbReference type="ARBA" id="ARBA00023125"/>
    </source>
</evidence>
<dbReference type="PRINTS" id="PR00039">
    <property type="entry name" value="HTHLYSR"/>
</dbReference>
<sequence>MDFRQLRYFAQIVESGSLSKASRTLFVAQPALSQQLAKLEDEVGKPLLQRSTRGVTPTESGLALYHHARFMLRQLEQAMSIARQETGGVRGMVSIGLPATTLSALGLPLVRNIRTKYPGILLNVVEGMSGHLSYMMRLGQLDLAILFTSDVASDLTAKPLLDEELFVLLPASSKLVSRRRTNVTIAEAAALPLILPTGTHGLRRRIAAEFEERNLTARVVAEIDSLSLLMSCVHEGMGATIKPISALQMEGARGRTWRALSVSDARLRRRNYIYSISSDRLSPAASVVAAELRDTAEQLVTSGEWKGVWLVG</sequence>
<protein>
    <submittedName>
        <fullName evidence="7">LysR family transcriptional regulator</fullName>
    </submittedName>
</protein>
<evidence type="ECO:0000313" key="7">
    <source>
        <dbReference type="EMBL" id="NNM75293.1"/>
    </source>
</evidence>
<keyword evidence="3" id="KW-0238">DNA-binding</keyword>
<evidence type="ECO:0000259" key="6">
    <source>
        <dbReference type="PROSITE" id="PS50931"/>
    </source>
</evidence>
<dbReference type="SUPFAM" id="SSF53850">
    <property type="entry name" value="Periplasmic binding protein-like II"/>
    <property type="match status" value="1"/>
</dbReference>
<comment type="caution">
    <text evidence="7">The sequence shown here is derived from an EMBL/GenBank/DDBJ whole genome shotgun (WGS) entry which is preliminary data.</text>
</comment>
<organism evidence="7 8">
    <name type="scientific">Enterovirga aerilata</name>
    <dbReference type="NCBI Taxonomy" id="2730920"/>
    <lineage>
        <taxon>Bacteria</taxon>
        <taxon>Pseudomonadati</taxon>
        <taxon>Pseudomonadota</taxon>
        <taxon>Alphaproteobacteria</taxon>
        <taxon>Hyphomicrobiales</taxon>
        <taxon>Methylobacteriaceae</taxon>
        <taxon>Enterovirga</taxon>
    </lineage>
</organism>
<dbReference type="Gene3D" id="1.10.10.10">
    <property type="entry name" value="Winged helix-like DNA-binding domain superfamily/Winged helix DNA-binding domain"/>
    <property type="match status" value="1"/>
</dbReference>
<feature type="domain" description="HTH lysR-type" evidence="6">
    <location>
        <begin position="1"/>
        <end position="58"/>
    </location>
</feature>
<evidence type="ECO:0000313" key="8">
    <source>
        <dbReference type="Proteomes" id="UP000564885"/>
    </source>
</evidence>
<dbReference type="InterPro" id="IPR036388">
    <property type="entry name" value="WH-like_DNA-bd_sf"/>
</dbReference>
<evidence type="ECO:0000256" key="1">
    <source>
        <dbReference type="ARBA" id="ARBA00009437"/>
    </source>
</evidence>
<dbReference type="AlphaFoldDB" id="A0A849IMZ4"/>
<dbReference type="GO" id="GO:0003700">
    <property type="term" value="F:DNA-binding transcription factor activity"/>
    <property type="evidence" value="ECO:0007669"/>
    <property type="project" value="InterPro"/>
</dbReference>